<proteinExistence type="predicted"/>
<keyword evidence="2" id="KW-1185">Reference proteome</keyword>
<evidence type="ECO:0000313" key="2">
    <source>
        <dbReference type="Proteomes" id="UP000887116"/>
    </source>
</evidence>
<comment type="caution">
    <text evidence="1">The sequence shown here is derived from an EMBL/GenBank/DDBJ whole genome shotgun (WGS) entry which is preliminary data.</text>
</comment>
<reference evidence="1" key="1">
    <citation type="submission" date="2020-07" db="EMBL/GenBank/DDBJ databases">
        <title>Multicomponent nature underlies the extraordinary mechanical properties of spider dragline silk.</title>
        <authorList>
            <person name="Kono N."/>
            <person name="Nakamura H."/>
            <person name="Mori M."/>
            <person name="Yoshida Y."/>
            <person name="Ohtoshi R."/>
            <person name="Malay A.D."/>
            <person name="Moran D.A.P."/>
            <person name="Tomita M."/>
            <person name="Numata K."/>
            <person name="Arakawa K."/>
        </authorList>
    </citation>
    <scope>NUCLEOTIDE SEQUENCE</scope>
</reference>
<accession>A0A8X6FXP8</accession>
<evidence type="ECO:0000313" key="1">
    <source>
        <dbReference type="EMBL" id="GFQ90792.1"/>
    </source>
</evidence>
<organism evidence="1 2">
    <name type="scientific">Trichonephila clavata</name>
    <name type="common">Joro spider</name>
    <name type="synonym">Nephila clavata</name>
    <dbReference type="NCBI Taxonomy" id="2740835"/>
    <lineage>
        <taxon>Eukaryota</taxon>
        <taxon>Metazoa</taxon>
        <taxon>Ecdysozoa</taxon>
        <taxon>Arthropoda</taxon>
        <taxon>Chelicerata</taxon>
        <taxon>Arachnida</taxon>
        <taxon>Araneae</taxon>
        <taxon>Araneomorphae</taxon>
        <taxon>Entelegynae</taxon>
        <taxon>Araneoidea</taxon>
        <taxon>Nephilidae</taxon>
        <taxon>Trichonephila</taxon>
    </lineage>
</organism>
<gene>
    <name evidence="1" type="ORF">TNCT_234161</name>
</gene>
<name>A0A8X6FXP8_TRICU</name>
<sequence length="91" mass="10579">MDILLKNFIRKVKHLCSSYTGFVAMRKSRKSKASWNTLLCALIPCFINLKTVPEWNLPNFLERPSSLHFLTPMLLESDDHPIHVIYSEGKF</sequence>
<dbReference type="EMBL" id="BMAO01033632">
    <property type="protein sequence ID" value="GFQ90792.1"/>
    <property type="molecule type" value="Genomic_DNA"/>
</dbReference>
<protein>
    <submittedName>
        <fullName evidence="1">Uncharacterized protein</fullName>
    </submittedName>
</protein>
<dbReference type="Proteomes" id="UP000887116">
    <property type="component" value="Unassembled WGS sequence"/>
</dbReference>
<dbReference type="AlphaFoldDB" id="A0A8X6FXP8"/>